<keyword evidence="2" id="KW-1185">Reference proteome</keyword>
<accession>A0A1Q2L624</accession>
<evidence type="ECO:0000313" key="2">
    <source>
        <dbReference type="Proteomes" id="UP000188184"/>
    </source>
</evidence>
<sequence length="132" mass="15371">MDANKIRKEAISSFSNAKLAEQNEGDHLYRAARNTADKVNDYFLKKRIASCSDFRVEIKTPDGRNLHYTLTGDIEEKARQQAENLVDELAHSYGYDRTAWKLNCDNRWTFQGALQKRQTFIDKILDFFFVAE</sequence>
<reference evidence="1 2" key="1">
    <citation type="submission" date="2017-02" db="EMBL/GenBank/DDBJ databases">
        <title>The complete genomic sequence of a novel cold adapted crude oil-degrading bacterium Planococcus qaidamina Y42.</title>
        <authorList>
            <person name="Yang R."/>
        </authorList>
    </citation>
    <scope>NUCLEOTIDE SEQUENCE [LARGE SCALE GENOMIC DNA]</scope>
    <source>
        <strain evidence="1 2">Y42</strain>
        <plasmid evidence="1 2">unnamed1</plasmid>
    </source>
</reference>
<dbReference type="EMBL" id="CP019641">
    <property type="protein sequence ID" value="AQQ55362.1"/>
    <property type="molecule type" value="Genomic_DNA"/>
</dbReference>
<geneLocation type="plasmid" evidence="1 2">
    <name>unnamed1</name>
</geneLocation>
<proteinExistence type="predicted"/>
<dbReference type="Proteomes" id="UP000188184">
    <property type="component" value="Plasmid unnamed1"/>
</dbReference>
<organism evidence="1 2">
    <name type="scientific">Planococcus lenghuensis</name>
    <dbReference type="NCBI Taxonomy" id="2213202"/>
    <lineage>
        <taxon>Bacteria</taxon>
        <taxon>Bacillati</taxon>
        <taxon>Bacillota</taxon>
        <taxon>Bacilli</taxon>
        <taxon>Bacillales</taxon>
        <taxon>Caryophanaceae</taxon>
        <taxon>Planococcus</taxon>
    </lineage>
</organism>
<dbReference type="RefSeq" id="WP_077591222.1">
    <property type="nucleotide sequence ID" value="NZ_CP019641.1"/>
</dbReference>
<protein>
    <submittedName>
        <fullName evidence="1">Uncharacterized protein</fullName>
    </submittedName>
</protein>
<evidence type="ECO:0000313" key="1">
    <source>
        <dbReference type="EMBL" id="AQQ55362.1"/>
    </source>
</evidence>
<dbReference type="KEGG" id="pmar:B0X71_19515"/>
<name>A0A1Q2L624_9BACL</name>
<keyword evidence="1" id="KW-0614">Plasmid</keyword>
<gene>
    <name evidence="1" type="ORF">B0X71_19515</name>
</gene>
<dbReference type="AlphaFoldDB" id="A0A1Q2L624"/>